<dbReference type="GO" id="GO:0048039">
    <property type="term" value="F:ubiquinone binding"/>
    <property type="evidence" value="ECO:0007669"/>
    <property type="project" value="InterPro"/>
</dbReference>
<dbReference type="SUPFAM" id="SSF55961">
    <property type="entry name" value="Bet v1-like"/>
    <property type="match status" value="1"/>
</dbReference>
<reference evidence="5 6" key="1">
    <citation type="journal article" date="2015" name="BMC Genomics">
        <title>Insights from the genome of Ophiocordyceps polyrhachis-furcata to pathogenicity and host specificity in insect fungi.</title>
        <authorList>
            <person name="Wichadakul D."/>
            <person name="Kobmoo N."/>
            <person name="Ingsriswang S."/>
            <person name="Tangphatsornruang S."/>
            <person name="Chantasingh D."/>
            <person name="Luangsa-ard J.J."/>
            <person name="Eurwilaichitr L."/>
        </authorList>
    </citation>
    <scope>NUCLEOTIDE SEQUENCE [LARGE SCALE GENOMIC DNA]</scope>
    <source>
        <strain evidence="5 6">BCC 54312</strain>
    </source>
</reference>
<proteinExistence type="inferred from homology"/>
<evidence type="ECO:0000313" key="5">
    <source>
        <dbReference type="EMBL" id="RCI13606.1"/>
    </source>
</evidence>
<organism evidence="5 6">
    <name type="scientific">Ophiocordyceps polyrhachis-furcata BCC 54312</name>
    <dbReference type="NCBI Taxonomy" id="1330021"/>
    <lineage>
        <taxon>Eukaryota</taxon>
        <taxon>Fungi</taxon>
        <taxon>Dikarya</taxon>
        <taxon>Ascomycota</taxon>
        <taxon>Pezizomycotina</taxon>
        <taxon>Sordariomycetes</taxon>
        <taxon>Hypocreomycetidae</taxon>
        <taxon>Hypocreales</taxon>
        <taxon>Ophiocordycipitaceae</taxon>
        <taxon>Ophiocordyceps</taxon>
    </lineage>
</organism>
<comment type="function">
    <text evidence="3">Required for the function of coenzyme Q in the respiratory chain. May serve as a chaperone or may be involved in the transport of Q6 from its site of synthesis to the catalytic sites of the respiratory complexes.</text>
</comment>
<dbReference type="CDD" id="cd07813">
    <property type="entry name" value="COQ10p_like"/>
    <property type="match status" value="1"/>
</dbReference>
<dbReference type="OrthoDB" id="292693at2759"/>
<sequence>MPPPKTQLLRLIPRRQPSSLARSHHRLFLTTTSPPQHLAASRTLPYASEPLYEIIADVDSYQSFVPYCSHSRVTSWSEPDVRGRRWPALADLHVGWGRFEEVFTSRLRCLPGVSVEAVSDGTASAVFKTLVTRWSFRPLSSDPTTPKTQVHFTVDYQFLSPIYAAVSAAVSHKVADVMIEAFEKRAREKLAVDRPFQQ</sequence>
<dbReference type="Gene3D" id="3.30.530.20">
    <property type="match status" value="1"/>
</dbReference>
<evidence type="ECO:0000313" key="6">
    <source>
        <dbReference type="Proteomes" id="UP000253664"/>
    </source>
</evidence>
<dbReference type="Proteomes" id="UP000253664">
    <property type="component" value="Unassembled WGS sequence"/>
</dbReference>
<evidence type="ECO:0000259" key="4">
    <source>
        <dbReference type="Pfam" id="PF03364"/>
    </source>
</evidence>
<dbReference type="PANTHER" id="PTHR12901:SF10">
    <property type="entry name" value="COENZYME Q-BINDING PROTEIN COQ10, MITOCHONDRIAL"/>
    <property type="match status" value="1"/>
</dbReference>
<dbReference type="STRING" id="1330021.A0A367LGP8"/>
<dbReference type="Pfam" id="PF03364">
    <property type="entry name" value="Polyketide_cyc"/>
    <property type="match status" value="1"/>
</dbReference>
<dbReference type="InterPro" id="IPR023393">
    <property type="entry name" value="START-like_dom_sf"/>
</dbReference>
<dbReference type="GO" id="GO:0045333">
    <property type="term" value="P:cellular respiration"/>
    <property type="evidence" value="ECO:0007669"/>
    <property type="project" value="InterPro"/>
</dbReference>
<dbReference type="InterPro" id="IPR044996">
    <property type="entry name" value="COQ10-like"/>
</dbReference>
<name>A0A367LGP8_9HYPO</name>
<dbReference type="GO" id="GO:0005739">
    <property type="term" value="C:mitochondrion"/>
    <property type="evidence" value="ECO:0007669"/>
    <property type="project" value="TreeGrafter"/>
</dbReference>
<keyword evidence="6" id="KW-1185">Reference proteome</keyword>
<evidence type="ECO:0000256" key="3">
    <source>
        <dbReference type="ARBA" id="ARBA00024947"/>
    </source>
</evidence>
<protein>
    <recommendedName>
        <fullName evidence="4">Coenzyme Q-binding protein COQ10 START domain-containing protein</fullName>
    </recommendedName>
</protein>
<dbReference type="PANTHER" id="PTHR12901">
    <property type="entry name" value="SPERM PROTEIN HOMOLOG"/>
    <property type="match status" value="1"/>
</dbReference>
<dbReference type="InterPro" id="IPR005031">
    <property type="entry name" value="COQ10_START"/>
</dbReference>
<comment type="subunit">
    <text evidence="2">Interacts with coenzyme Q.</text>
</comment>
<feature type="domain" description="Coenzyme Q-binding protein COQ10 START" evidence="4">
    <location>
        <begin position="45"/>
        <end position="183"/>
    </location>
</feature>
<evidence type="ECO:0000256" key="1">
    <source>
        <dbReference type="ARBA" id="ARBA00006885"/>
    </source>
</evidence>
<accession>A0A367LGP8</accession>
<comment type="caution">
    <text evidence="5">The sequence shown here is derived from an EMBL/GenBank/DDBJ whole genome shotgun (WGS) entry which is preliminary data.</text>
</comment>
<gene>
    <name evidence="5" type="ORF">L249_5468</name>
</gene>
<dbReference type="EMBL" id="LKCN02000006">
    <property type="protein sequence ID" value="RCI13606.1"/>
    <property type="molecule type" value="Genomic_DNA"/>
</dbReference>
<comment type="similarity">
    <text evidence="1">Belongs to the COQ10 family.</text>
</comment>
<dbReference type="AlphaFoldDB" id="A0A367LGP8"/>
<evidence type="ECO:0000256" key="2">
    <source>
        <dbReference type="ARBA" id="ARBA00011814"/>
    </source>
</evidence>